<proteinExistence type="predicted"/>
<dbReference type="Proteomes" id="UP000293952">
    <property type="component" value="Unassembled WGS sequence"/>
</dbReference>
<dbReference type="RefSeq" id="WP_130092668.1">
    <property type="nucleotide sequence ID" value="NZ_SETE01000002.1"/>
</dbReference>
<dbReference type="InterPro" id="IPR005079">
    <property type="entry name" value="Peptidase_C45_hydrolase"/>
</dbReference>
<name>A0A4Q4KRM0_9FLAO</name>
<dbReference type="Gene3D" id="3.60.60.10">
    <property type="entry name" value="Penicillin V Acylase, Chain A"/>
    <property type="match status" value="1"/>
</dbReference>
<evidence type="ECO:0000313" key="2">
    <source>
        <dbReference type="EMBL" id="RYM34659.1"/>
    </source>
</evidence>
<dbReference type="InterPro" id="IPR047794">
    <property type="entry name" value="C45_proenzyme-like"/>
</dbReference>
<dbReference type="NCBIfam" id="NF040521">
    <property type="entry name" value="C45_proenzyme"/>
    <property type="match status" value="1"/>
</dbReference>
<dbReference type="InterPro" id="IPR029055">
    <property type="entry name" value="Ntn_hydrolases_N"/>
</dbReference>
<evidence type="ECO:0000313" key="3">
    <source>
        <dbReference type="Proteomes" id="UP000293952"/>
    </source>
</evidence>
<dbReference type="PANTHER" id="PTHR34180:SF1">
    <property type="entry name" value="BETA-ALANYL-DOPAMINE_CARCININE HYDROLASE"/>
    <property type="match status" value="1"/>
</dbReference>
<keyword evidence="2" id="KW-0012">Acyltransferase</keyword>
<dbReference type="PANTHER" id="PTHR34180">
    <property type="entry name" value="PEPTIDASE C45"/>
    <property type="match status" value="1"/>
</dbReference>
<protein>
    <submittedName>
        <fullName evidence="2">Acyl-CoA--6-aminopenicillanic acid acyltransferase</fullName>
    </submittedName>
</protein>
<dbReference type="EMBL" id="SETE01000002">
    <property type="protein sequence ID" value="RYM34659.1"/>
    <property type="molecule type" value="Genomic_DNA"/>
</dbReference>
<keyword evidence="3" id="KW-1185">Reference proteome</keyword>
<gene>
    <name evidence="2" type="ORF">ERX46_04600</name>
</gene>
<dbReference type="OrthoDB" id="5480874at2"/>
<dbReference type="InterPro" id="IPR047801">
    <property type="entry name" value="Peptidase_C45"/>
</dbReference>
<organism evidence="2 3">
    <name type="scientific">Brumimicrobium glaciale</name>
    <dbReference type="NCBI Taxonomy" id="200475"/>
    <lineage>
        <taxon>Bacteria</taxon>
        <taxon>Pseudomonadati</taxon>
        <taxon>Bacteroidota</taxon>
        <taxon>Flavobacteriia</taxon>
        <taxon>Flavobacteriales</taxon>
        <taxon>Crocinitomicaceae</taxon>
        <taxon>Brumimicrobium</taxon>
    </lineage>
</organism>
<evidence type="ECO:0000259" key="1">
    <source>
        <dbReference type="Pfam" id="PF03417"/>
    </source>
</evidence>
<dbReference type="Pfam" id="PF03417">
    <property type="entry name" value="AAT"/>
    <property type="match status" value="1"/>
</dbReference>
<comment type="caution">
    <text evidence="2">The sequence shown here is derived from an EMBL/GenBank/DDBJ whole genome shotgun (WGS) entry which is preliminary data.</text>
</comment>
<sequence>MQLRFDAVSEPSVAGAKWKHLFDAYWPGYKTWFLSQNTALTPDLKTSQEALKKYMPKMWPTYVHLCEITNADVDIARFLTGFQPPAYISACAQVVINTDEIQLVRNYDYAAELLEGTLLLSKWNDLKVMGTSDCLIGLVDGINDSGLCVSLTFGGRKEVGYGFGIPFILRYVLEFCTTTKEAVKVLKSIPSHMSYNVTVVDKTGETKTVMLAPDKETKVSNIPFATNHQGTVDWPENAVFNQTVKRYNFIKNYLKSKDVKAEELAKAFLHPPLYNTKFREGFGTLYTAVYHPEKLRMQLLWPNVKMVQSFDNFVEEQVTIYYEQSSVQTSPAISAPTQKATADGAYNWQDAVVDSLVKSMAGKESKAKQKELREKLMPNGIIAWEEIANFWNEPTTY</sequence>
<feature type="domain" description="Peptidase C45 hydrolase" evidence="1">
    <location>
        <begin position="102"/>
        <end position="303"/>
    </location>
</feature>
<keyword evidence="2" id="KW-0808">Transferase</keyword>
<dbReference type="GO" id="GO:0016746">
    <property type="term" value="F:acyltransferase activity"/>
    <property type="evidence" value="ECO:0007669"/>
    <property type="project" value="UniProtKB-KW"/>
</dbReference>
<dbReference type="SUPFAM" id="SSF56235">
    <property type="entry name" value="N-terminal nucleophile aminohydrolases (Ntn hydrolases)"/>
    <property type="match status" value="1"/>
</dbReference>
<dbReference type="AlphaFoldDB" id="A0A4Q4KRM0"/>
<accession>A0A4Q4KRM0</accession>
<reference evidence="2 3" key="1">
    <citation type="submission" date="2019-02" db="EMBL/GenBank/DDBJ databases">
        <title>Genome sequence of the sea-ice species Brumimicrobium glaciale.</title>
        <authorList>
            <person name="Bowman J.P."/>
        </authorList>
    </citation>
    <scope>NUCLEOTIDE SEQUENCE [LARGE SCALE GENOMIC DNA]</scope>
    <source>
        <strain evidence="2 3">IC156</strain>
    </source>
</reference>